<dbReference type="EMBL" id="OC319412">
    <property type="protein sequence ID" value="CAD7405294.1"/>
    <property type="molecule type" value="Genomic_DNA"/>
</dbReference>
<sequence length="69" mass="7475">MSLNTGGAARVNRKKGVGVAIKQLDLLIKTKTMQSACQNDLFPMASCLLSQNLELGVPLRIEGEEMLTQ</sequence>
<proteinExistence type="predicted"/>
<evidence type="ECO:0000313" key="1">
    <source>
        <dbReference type="EMBL" id="CAD7405294.1"/>
    </source>
</evidence>
<dbReference type="AlphaFoldDB" id="A0A7R9CZE9"/>
<gene>
    <name evidence="1" type="ORF">TCEB3V08_LOCUS7922</name>
</gene>
<name>A0A7R9CZE9_TIMCR</name>
<organism evidence="1">
    <name type="scientific">Timema cristinae</name>
    <name type="common">Walking stick</name>
    <dbReference type="NCBI Taxonomy" id="61476"/>
    <lineage>
        <taxon>Eukaryota</taxon>
        <taxon>Metazoa</taxon>
        <taxon>Ecdysozoa</taxon>
        <taxon>Arthropoda</taxon>
        <taxon>Hexapoda</taxon>
        <taxon>Insecta</taxon>
        <taxon>Pterygota</taxon>
        <taxon>Neoptera</taxon>
        <taxon>Polyneoptera</taxon>
        <taxon>Phasmatodea</taxon>
        <taxon>Timematodea</taxon>
        <taxon>Timematoidea</taxon>
        <taxon>Timematidae</taxon>
        <taxon>Timema</taxon>
    </lineage>
</organism>
<protein>
    <submittedName>
        <fullName evidence="1">Uncharacterized protein</fullName>
    </submittedName>
</protein>
<reference evidence="1" key="1">
    <citation type="submission" date="2020-11" db="EMBL/GenBank/DDBJ databases">
        <authorList>
            <person name="Tran Van P."/>
        </authorList>
    </citation>
    <scope>NUCLEOTIDE SEQUENCE</scope>
</reference>
<accession>A0A7R9CZE9</accession>